<dbReference type="Proteomes" id="UP001179600">
    <property type="component" value="Plasmid pK204-1-A"/>
</dbReference>
<organism evidence="2 3">
    <name type="scientific">Vagococcus lutrae</name>
    <dbReference type="NCBI Taxonomy" id="81947"/>
    <lineage>
        <taxon>Bacteria</taxon>
        <taxon>Bacillati</taxon>
        <taxon>Bacillota</taxon>
        <taxon>Bacilli</taxon>
        <taxon>Lactobacillales</taxon>
        <taxon>Enterococcaceae</taxon>
        <taxon>Vagococcus</taxon>
    </lineage>
</organism>
<dbReference type="RefSeq" id="WP_248852111.1">
    <property type="nucleotide sequence ID" value="NZ_CP097044.1"/>
</dbReference>
<name>A0AAE9XMY9_9ENTE</name>
<evidence type="ECO:0000313" key="3">
    <source>
        <dbReference type="Proteomes" id="UP001179600"/>
    </source>
</evidence>
<feature type="region of interest" description="Disordered" evidence="1">
    <location>
        <begin position="33"/>
        <end position="59"/>
    </location>
</feature>
<reference evidence="2" key="1">
    <citation type="submission" date="2023-01" db="EMBL/GenBank/DDBJ databases">
        <title>Oxazolidinone resistance genes in florfenicol resistant enterococci from beef cattle and veal calves at slaughter.</title>
        <authorList>
            <person name="Biggel M."/>
        </authorList>
    </citation>
    <scope>NUCLEOTIDE SEQUENCE</scope>
    <source>
        <strain evidence="2">K204-1</strain>
        <plasmid evidence="2">pK204-1-A</plasmid>
    </source>
</reference>
<proteinExistence type="predicted"/>
<accession>A0AAE9XMY9</accession>
<dbReference type="AlphaFoldDB" id="A0AAE9XMY9"/>
<evidence type="ECO:0000256" key="1">
    <source>
        <dbReference type="SAM" id="MobiDB-lite"/>
    </source>
</evidence>
<evidence type="ECO:0000313" key="2">
    <source>
        <dbReference type="EMBL" id="WCG23680.1"/>
    </source>
</evidence>
<gene>
    <name evidence="2" type="ORF">PML95_10155</name>
</gene>
<geneLocation type="plasmid" evidence="2 3">
    <name>pK204-1-A</name>
</geneLocation>
<sequence>MTPYEKAMLNELKALRKEIRDLNKTIANPSTLDFNNVDEMTDWTPSPEDTPDGLTEMINGVRVKHYE</sequence>
<protein>
    <submittedName>
        <fullName evidence="2">Uncharacterized protein</fullName>
    </submittedName>
</protein>
<keyword evidence="2" id="KW-0614">Plasmid</keyword>
<dbReference type="EMBL" id="CP116508">
    <property type="protein sequence ID" value="WCG23680.1"/>
    <property type="molecule type" value="Genomic_DNA"/>
</dbReference>